<proteinExistence type="predicted"/>
<dbReference type="EMBL" id="HF936161">
    <property type="protein sequence ID" value="CCX15255.1"/>
    <property type="molecule type" value="Genomic_DNA"/>
</dbReference>
<name>U4LAH9_PYROM</name>
<keyword evidence="2" id="KW-1185">Reference proteome</keyword>
<accession>U4LAH9</accession>
<protein>
    <submittedName>
        <fullName evidence="1">Uncharacterized protein</fullName>
    </submittedName>
</protein>
<organism evidence="1 2">
    <name type="scientific">Pyronema omphalodes (strain CBS 100304)</name>
    <name type="common">Pyronema confluens</name>
    <dbReference type="NCBI Taxonomy" id="1076935"/>
    <lineage>
        <taxon>Eukaryota</taxon>
        <taxon>Fungi</taxon>
        <taxon>Dikarya</taxon>
        <taxon>Ascomycota</taxon>
        <taxon>Pezizomycotina</taxon>
        <taxon>Pezizomycetes</taxon>
        <taxon>Pezizales</taxon>
        <taxon>Pyronemataceae</taxon>
        <taxon>Pyronema</taxon>
    </lineage>
</organism>
<dbReference type="Proteomes" id="UP000018144">
    <property type="component" value="Unassembled WGS sequence"/>
</dbReference>
<dbReference type="AlphaFoldDB" id="U4LAH9"/>
<evidence type="ECO:0000313" key="2">
    <source>
        <dbReference type="Proteomes" id="UP000018144"/>
    </source>
</evidence>
<sequence length="61" mass="6828">MRSFRVGARFLRPSSQLLQNPRSHIHSAVEGVYVMLPCIVLSPHSPSKCVFHAHSFAETLP</sequence>
<evidence type="ECO:0000313" key="1">
    <source>
        <dbReference type="EMBL" id="CCX15255.1"/>
    </source>
</evidence>
<gene>
    <name evidence="1" type="ORF">PCON_01530</name>
</gene>
<reference evidence="1 2" key="1">
    <citation type="journal article" date="2013" name="PLoS Genet.">
        <title>The genome and development-dependent transcriptomes of Pyronema confluens: a window into fungal evolution.</title>
        <authorList>
            <person name="Traeger S."/>
            <person name="Altegoer F."/>
            <person name="Freitag M."/>
            <person name="Gabaldon T."/>
            <person name="Kempken F."/>
            <person name="Kumar A."/>
            <person name="Marcet-Houben M."/>
            <person name="Poggeler S."/>
            <person name="Stajich J.E."/>
            <person name="Nowrousian M."/>
        </authorList>
    </citation>
    <scope>NUCLEOTIDE SEQUENCE [LARGE SCALE GENOMIC DNA]</scope>
    <source>
        <strain evidence="2">CBS 100304</strain>
        <tissue evidence="1">Vegetative mycelium</tissue>
    </source>
</reference>